<dbReference type="InterPro" id="IPR016208">
    <property type="entry name" value="Ald_Oxase/xanthine_DH-like"/>
</dbReference>
<comment type="caution">
    <text evidence="3">The sequence shown here is derived from an EMBL/GenBank/DDBJ whole genome shotgun (WGS) entry which is preliminary data.</text>
</comment>
<dbReference type="OrthoDB" id="8300278at2759"/>
<comment type="similarity">
    <text evidence="1">Belongs to the xanthine dehydrogenase family.</text>
</comment>
<reference evidence="3" key="1">
    <citation type="submission" date="2021-06" db="EMBL/GenBank/DDBJ databases">
        <authorList>
            <person name="Kallberg Y."/>
            <person name="Tangrot J."/>
            <person name="Rosling A."/>
        </authorList>
    </citation>
    <scope>NUCLEOTIDE SEQUENCE</scope>
    <source>
        <strain evidence="3">MA453B</strain>
    </source>
</reference>
<accession>A0A9N9H4E9</accession>
<keyword evidence="4" id="KW-1185">Reference proteome</keyword>
<dbReference type="PANTHER" id="PTHR45444:SF3">
    <property type="entry name" value="XANTHINE DEHYDROGENASE"/>
    <property type="match status" value="1"/>
</dbReference>
<feature type="domain" description="Aldehyde oxidase/xanthine dehydrogenase first molybdopterin binding" evidence="2">
    <location>
        <begin position="75"/>
        <end position="181"/>
    </location>
</feature>
<gene>
    <name evidence="3" type="ORF">DERYTH_LOCUS10535</name>
</gene>
<dbReference type="Pfam" id="PF02738">
    <property type="entry name" value="MoCoBD_1"/>
    <property type="match status" value="2"/>
</dbReference>
<dbReference type="EMBL" id="CAJVPY010006168">
    <property type="protein sequence ID" value="CAG8657646.1"/>
    <property type="molecule type" value="Genomic_DNA"/>
</dbReference>
<organism evidence="3 4">
    <name type="scientific">Dentiscutata erythropus</name>
    <dbReference type="NCBI Taxonomy" id="1348616"/>
    <lineage>
        <taxon>Eukaryota</taxon>
        <taxon>Fungi</taxon>
        <taxon>Fungi incertae sedis</taxon>
        <taxon>Mucoromycota</taxon>
        <taxon>Glomeromycotina</taxon>
        <taxon>Glomeromycetes</taxon>
        <taxon>Diversisporales</taxon>
        <taxon>Gigasporaceae</taxon>
        <taxon>Dentiscutata</taxon>
    </lineage>
</organism>
<dbReference type="PANTHER" id="PTHR45444">
    <property type="entry name" value="XANTHINE DEHYDROGENASE"/>
    <property type="match status" value="1"/>
</dbReference>
<dbReference type="InterPro" id="IPR037165">
    <property type="entry name" value="AldOxase/xan_DH_Mopterin-bd_sf"/>
</dbReference>
<evidence type="ECO:0000256" key="1">
    <source>
        <dbReference type="ARBA" id="ARBA00006849"/>
    </source>
</evidence>
<evidence type="ECO:0000313" key="3">
    <source>
        <dbReference type="EMBL" id="CAG8657646.1"/>
    </source>
</evidence>
<sequence length="220" mass="24049">METNVALVIPKNEDDEFEVHSGCRNATAAQKRVADVLGISSNKITSRVKRVGGSFGGKKAKGLYVSAALAVGAWTGQRHPFLGKWNVGLTKDGKILVYDLKYYLICEGTSDVTIIVALSDLLAADGCYYIPNIRLIGNPCKTNVHSNTAFRGFGQPQAVFILESMLSELSLVKETSEFEKRKKEVEEFNSNNNWHKRGLALLPIEFGVSFPVALMNHAGA</sequence>
<dbReference type="AlphaFoldDB" id="A0A9N9H4E9"/>
<dbReference type="GO" id="GO:0005506">
    <property type="term" value="F:iron ion binding"/>
    <property type="evidence" value="ECO:0007669"/>
    <property type="project" value="InterPro"/>
</dbReference>
<dbReference type="SUPFAM" id="SSF56003">
    <property type="entry name" value="Molybdenum cofactor-binding domain"/>
    <property type="match status" value="1"/>
</dbReference>
<evidence type="ECO:0000259" key="2">
    <source>
        <dbReference type="Pfam" id="PF02738"/>
    </source>
</evidence>
<evidence type="ECO:0000313" key="4">
    <source>
        <dbReference type="Proteomes" id="UP000789405"/>
    </source>
</evidence>
<feature type="domain" description="Aldehyde oxidase/xanthine dehydrogenase first molybdopterin binding" evidence="2">
    <location>
        <begin position="1"/>
        <end position="74"/>
    </location>
</feature>
<dbReference type="Gene3D" id="3.30.365.10">
    <property type="entry name" value="Aldehyde oxidase/xanthine dehydrogenase, molybdopterin binding domain"/>
    <property type="match status" value="2"/>
</dbReference>
<name>A0A9N9H4E9_9GLOM</name>
<dbReference type="InterPro" id="IPR008274">
    <property type="entry name" value="AldOxase/xan_DH_MoCoBD1"/>
</dbReference>
<dbReference type="GO" id="GO:0016491">
    <property type="term" value="F:oxidoreductase activity"/>
    <property type="evidence" value="ECO:0007669"/>
    <property type="project" value="InterPro"/>
</dbReference>
<proteinExistence type="inferred from homology"/>
<protein>
    <submittedName>
        <fullName evidence="3">4469_t:CDS:1</fullName>
    </submittedName>
</protein>
<dbReference type="Proteomes" id="UP000789405">
    <property type="component" value="Unassembled WGS sequence"/>
</dbReference>
<dbReference type="FunFam" id="3.30.365.10:FF:000001">
    <property type="entry name" value="Xanthine dehydrogenase oxidase"/>
    <property type="match status" value="1"/>
</dbReference>